<organism evidence="2 3">
    <name type="scientific">Vespula maculifrons</name>
    <name type="common">Eastern yellow jacket</name>
    <name type="synonym">Wasp</name>
    <dbReference type="NCBI Taxonomy" id="7453"/>
    <lineage>
        <taxon>Eukaryota</taxon>
        <taxon>Metazoa</taxon>
        <taxon>Ecdysozoa</taxon>
        <taxon>Arthropoda</taxon>
        <taxon>Hexapoda</taxon>
        <taxon>Insecta</taxon>
        <taxon>Pterygota</taxon>
        <taxon>Neoptera</taxon>
        <taxon>Endopterygota</taxon>
        <taxon>Hymenoptera</taxon>
        <taxon>Apocrita</taxon>
        <taxon>Aculeata</taxon>
        <taxon>Vespoidea</taxon>
        <taxon>Vespidae</taxon>
        <taxon>Vespinae</taxon>
        <taxon>Vespula</taxon>
    </lineage>
</organism>
<protein>
    <submittedName>
        <fullName evidence="2">Uncharacterized protein</fullName>
    </submittedName>
</protein>
<sequence length="183" mass="21020">MTSKGFERSSKGNEKFNDPQPIEEIIEEKIERKEVRYQKRANSISRIIQGIYITYTYILVDRARSFDLLKENIVYRVPPRASCSLPFGIASINTTTRTTTRARTMLFEENRTEKEEKEKGEEGEEEEEEEGEEGEEEEEEEEGSSQASNSSMRSPVRTRHRLVETAGSALTRALGQMDSGRSR</sequence>
<keyword evidence="3" id="KW-1185">Reference proteome</keyword>
<evidence type="ECO:0000313" key="3">
    <source>
        <dbReference type="Proteomes" id="UP001607303"/>
    </source>
</evidence>
<comment type="caution">
    <text evidence="2">The sequence shown here is derived from an EMBL/GenBank/DDBJ whole genome shotgun (WGS) entry which is preliminary data.</text>
</comment>
<feature type="compositionally biased region" description="Polar residues" evidence="1">
    <location>
        <begin position="144"/>
        <end position="153"/>
    </location>
</feature>
<gene>
    <name evidence="2" type="ORF">V1477_000945</name>
</gene>
<feature type="region of interest" description="Disordered" evidence="1">
    <location>
        <begin position="1"/>
        <end position="21"/>
    </location>
</feature>
<feature type="compositionally biased region" description="Acidic residues" evidence="1">
    <location>
        <begin position="121"/>
        <end position="143"/>
    </location>
</feature>
<accession>A0ABD2D0J4</accession>
<reference evidence="2 3" key="1">
    <citation type="journal article" date="2024" name="Ann. Entomol. Soc. Am.">
        <title>Genomic analyses of the southern and eastern yellowjacket wasps (Hymenoptera: Vespidae) reveal evolutionary signatures of social life.</title>
        <authorList>
            <person name="Catto M.A."/>
            <person name="Caine P.B."/>
            <person name="Orr S.E."/>
            <person name="Hunt B.G."/>
            <person name="Goodisman M.A.D."/>
        </authorList>
    </citation>
    <scope>NUCLEOTIDE SEQUENCE [LARGE SCALE GENOMIC DNA]</scope>
    <source>
        <strain evidence="2">232</strain>
        <tissue evidence="2">Head and thorax</tissue>
    </source>
</reference>
<name>A0ABD2D0J4_VESMC</name>
<evidence type="ECO:0000313" key="2">
    <source>
        <dbReference type="EMBL" id="KAL2750842.1"/>
    </source>
</evidence>
<proteinExistence type="predicted"/>
<dbReference type="AlphaFoldDB" id="A0ABD2D0J4"/>
<feature type="compositionally biased region" description="Basic and acidic residues" evidence="1">
    <location>
        <begin position="1"/>
        <end position="17"/>
    </location>
</feature>
<evidence type="ECO:0000256" key="1">
    <source>
        <dbReference type="SAM" id="MobiDB-lite"/>
    </source>
</evidence>
<dbReference type="EMBL" id="JAYRBN010000008">
    <property type="protein sequence ID" value="KAL2750842.1"/>
    <property type="molecule type" value="Genomic_DNA"/>
</dbReference>
<feature type="region of interest" description="Disordered" evidence="1">
    <location>
        <begin position="99"/>
        <end position="183"/>
    </location>
</feature>
<dbReference type="Proteomes" id="UP001607303">
    <property type="component" value="Unassembled WGS sequence"/>
</dbReference>
<feature type="compositionally biased region" description="Basic and acidic residues" evidence="1">
    <location>
        <begin position="106"/>
        <end position="120"/>
    </location>
</feature>